<reference evidence="1" key="2">
    <citation type="journal article" date="2021" name="PeerJ">
        <title>Extensive microbial diversity within the chicken gut microbiome revealed by metagenomics and culture.</title>
        <authorList>
            <person name="Gilroy R."/>
            <person name="Ravi A."/>
            <person name="Getino M."/>
            <person name="Pursley I."/>
            <person name="Horton D.L."/>
            <person name="Alikhan N.F."/>
            <person name="Baker D."/>
            <person name="Gharbi K."/>
            <person name="Hall N."/>
            <person name="Watson M."/>
            <person name="Adriaenssens E.M."/>
            <person name="Foster-Nyarko E."/>
            <person name="Jarju S."/>
            <person name="Secka A."/>
            <person name="Antonio M."/>
            <person name="Oren A."/>
            <person name="Chaudhuri R.R."/>
            <person name="La Ragione R."/>
            <person name="Hildebrand F."/>
            <person name="Pallen M.J."/>
        </authorList>
    </citation>
    <scope>NUCLEOTIDE SEQUENCE</scope>
    <source>
        <strain evidence="1">E3-2379</strain>
    </source>
</reference>
<dbReference type="Pfam" id="PF14056">
    <property type="entry name" value="DUF4250"/>
    <property type="match status" value="1"/>
</dbReference>
<dbReference type="EMBL" id="JADIML010000152">
    <property type="protein sequence ID" value="MBO8463383.1"/>
    <property type="molecule type" value="Genomic_DNA"/>
</dbReference>
<evidence type="ECO:0000313" key="1">
    <source>
        <dbReference type="EMBL" id="MBO8463383.1"/>
    </source>
</evidence>
<reference evidence="1" key="1">
    <citation type="submission" date="2020-10" db="EMBL/GenBank/DDBJ databases">
        <authorList>
            <person name="Gilroy R."/>
        </authorList>
    </citation>
    <scope>NUCLEOTIDE SEQUENCE</scope>
    <source>
        <strain evidence="1">E3-2379</strain>
    </source>
</reference>
<gene>
    <name evidence="1" type="ORF">IAC13_05560</name>
</gene>
<organism evidence="1 2">
    <name type="scientific">Candidatus Scybalomonas excrementavium</name>
    <dbReference type="NCBI Taxonomy" id="2840943"/>
    <lineage>
        <taxon>Bacteria</taxon>
        <taxon>Bacillati</taxon>
        <taxon>Bacillota</taxon>
        <taxon>Clostridia</taxon>
        <taxon>Lachnospirales</taxon>
        <taxon>Lachnospiraceae</taxon>
        <taxon>Lachnospiraceae incertae sedis</taxon>
        <taxon>Candidatus Scybalomonas</taxon>
    </lineage>
</organism>
<protein>
    <submittedName>
        <fullName evidence="1">DUF4250 domain-containing protein</fullName>
    </submittedName>
</protein>
<dbReference type="InterPro" id="IPR025346">
    <property type="entry name" value="DUF4250"/>
</dbReference>
<sequence length="62" mass="7343">MLRRESIPKDPVILLSFINTKLRDKYPSLHALCDDMELEENDLKLILGTLDYEYSEELNKFI</sequence>
<dbReference type="AlphaFoldDB" id="A0A9D9N7K1"/>
<accession>A0A9D9N7K1</accession>
<name>A0A9D9N7K1_9FIRM</name>
<dbReference type="Proteomes" id="UP000823618">
    <property type="component" value="Unassembled WGS sequence"/>
</dbReference>
<comment type="caution">
    <text evidence="1">The sequence shown here is derived from an EMBL/GenBank/DDBJ whole genome shotgun (WGS) entry which is preliminary data.</text>
</comment>
<proteinExistence type="predicted"/>
<evidence type="ECO:0000313" key="2">
    <source>
        <dbReference type="Proteomes" id="UP000823618"/>
    </source>
</evidence>